<evidence type="ECO:0000259" key="2">
    <source>
        <dbReference type="PROSITE" id="PS50280"/>
    </source>
</evidence>
<feature type="repeat" description="TPR" evidence="1">
    <location>
        <begin position="8"/>
        <end position="41"/>
    </location>
</feature>
<dbReference type="Gene3D" id="2.170.270.10">
    <property type="entry name" value="SET domain"/>
    <property type="match status" value="1"/>
</dbReference>
<dbReference type="PROSITE" id="PS50280">
    <property type="entry name" value="SET"/>
    <property type="match status" value="1"/>
</dbReference>
<proteinExistence type="predicted"/>
<dbReference type="InterPro" id="IPR046341">
    <property type="entry name" value="SET_dom_sf"/>
</dbReference>
<feature type="repeat" description="TPR" evidence="1">
    <location>
        <begin position="76"/>
        <end position="109"/>
    </location>
</feature>
<dbReference type="InterPro" id="IPR019734">
    <property type="entry name" value="TPR_rpt"/>
</dbReference>
<dbReference type="InterPro" id="IPR011989">
    <property type="entry name" value="ARM-like"/>
</dbReference>
<accession>A0A914CCC0</accession>
<dbReference type="PROSITE" id="PS51396">
    <property type="entry name" value="PUL"/>
    <property type="match status" value="1"/>
</dbReference>
<dbReference type="InterPro" id="IPR011990">
    <property type="entry name" value="TPR-like_helical_dom_sf"/>
</dbReference>
<dbReference type="SMART" id="SM00028">
    <property type="entry name" value="TPR"/>
    <property type="match status" value="4"/>
</dbReference>
<dbReference type="CDD" id="cd20071">
    <property type="entry name" value="SET_SMYD"/>
    <property type="match status" value="1"/>
</dbReference>
<dbReference type="Pfam" id="PF00856">
    <property type="entry name" value="SET"/>
    <property type="match status" value="1"/>
</dbReference>
<protein>
    <submittedName>
        <fullName evidence="5">Uncharacterized protein</fullName>
    </submittedName>
</protein>
<dbReference type="SUPFAM" id="SSF48452">
    <property type="entry name" value="TPR-like"/>
    <property type="match status" value="1"/>
</dbReference>
<feature type="domain" description="SET" evidence="2">
    <location>
        <begin position="153"/>
        <end position="342"/>
    </location>
</feature>
<dbReference type="InterPro" id="IPR053209">
    <property type="entry name" value="Gramillin-biosynth_MTr"/>
</dbReference>
<dbReference type="PANTHER" id="PTHR47643">
    <property type="entry name" value="TPR DOMAIN PROTEIN (AFU_ORTHOLOGUE AFUA_5G12710)"/>
    <property type="match status" value="1"/>
</dbReference>
<dbReference type="PROSITE" id="PS50005">
    <property type="entry name" value="TPR"/>
    <property type="match status" value="2"/>
</dbReference>
<evidence type="ECO:0000256" key="1">
    <source>
        <dbReference type="PROSITE-ProRule" id="PRU00339"/>
    </source>
</evidence>
<sequence>MSHNKMSFDELKNKGNDFFKKQNYEGALHFYERALTFQPESDVIYSNMAAALLRLERFYEAYSCAEKALKGGSNNEKALYRLGKAAYGMQDWEKALDHFDELHEKFPECPFAVDELTKTLDRLEESHSGHYDRQKLYESHEKGLPCDAAEYEEPVEIVDIPGKGKGVIVNREVKKGTLLMASKAYAFVCDKEQSLDFSNDRNETVLKMPKREVLIGNSSDPLAQELEYRTVEKLKKNPQTAKKLYALYAGSNFDRNEEILDGVIDIERIQKILMYNRIQPKIMFNSTMSIFGEEHGIGLWILPSYINNSCLSNAVFTHIGDVGFIHAVCDLKKGDEVTLSYLEPFFPYKGRQLYFQKFYNFICKCHLCELDRMDELMDLQREEIFNNLSAQTARKPPREALYYAAQSLVQMRQTYTNSRKELQIYLIRILSLMIGHSALDNSLEEEHVSLVQELYKVLGEPLKYTIAPSFYISAASSYSRQSKPETAKKFLDEAFEIEKVRRGADRTFFNYIFSKYQSISTIGTISETEDPHLFKVIKKPDMKITEAPVPLREFFSFGYEGLSDKVLAKLVGNNRAQADPLNEKELKALEEIFNNSDYTITDEHVSGLEKGLKWSVSTITPIFDVFCLAMLNDSLNRVFCSINEGKGEQTLRSLNNLLTSETPEPVRILVCRALTNAAAHDPGREMLRSDFTTVVSLLMKQIQVLKSSIQLAATSALANLSLIMFRNFEAGESKPREEALLALIKESWSIQSIDSIETAVRLLQAIGTLLWKDPSMIKISKYGGLCGFVGRITEGFVDKNAVPKSEADEIVLLLCRKIMALIMC</sequence>
<dbReference type="InterPro" id="IPR016024">
    <property type="entry name" value="ARM-type_fold"/>
</dbReference>
<keyword evidence="1" id="KW-0802">TPR repeat</keyword>
<dbReference type="AlphaFoldDB" id="A0A914CCC0"/>
<evidence type="ECO:0000313" key="5">
    <source>
        <dbReference type="WBParaSite" id="ACRNAN_Path_826.g3144.t1"/>
    </source>
</evidence>
<dbReference type="SUPFAM" id="SSF48371">
    <property type="entry name" value="ARM repeat"/>
    <property type="match status" value="1"/>
</dbReference>
<dbReference type="Pfam" id="PF08324">
    <property type="entry name" value="PUL"/>
    <property type="match status" value="1"/>
</dbReference>
<evidence type="ECO:0000259" key="3">
    <source>
        <dbReference type="PROSITE" id="PS51396"/>
    </source>
</evidence>
<dbReference type="Pfam" id="PF12895">
    <property type="entry name" value="ANAPC3"/>
    <property type="match status" value="1"/>
</dbReference>
<dbReference type="PANTHER" id="PTHR47643:SF2">
    <property type="entry name" value="TPR DOMAIN PROTEIN (AFU_ORTHOLOGUE AFUA_5G12710)"/>
    <property type="match status" value="1"/>
</dbReference>
<dbReference type="InterPro" id="IPR013535">
    <property type="entry name" value="PUL_dom"/>
</dbReference>
<dbReference type="Gene3D" id="1.25.40.10">
    <property type="entry name" value="Tetratricopeptide repeat domain"/>
    <property type="match status" value="1"/>
</dbReference>
<dbReference type="Proteomes" id="UP000887540">
    <property type="component" value="Unplaced"/>
</dbReference>
<keyword evidence="4" id="KW-1185">Reference proteome</keyword>
<name>A0A914CCC0_9BILA</name>
<evidence type="ECO:0000313" key="4">
    <source>
        <dbReference type="Proteomes" id="UP000887540"/>
    </source>
</evidence>
<organism evidence="4 5">
    <name type="scientific">Acrobeloides nanus</name>
    <dbReference type="NCBI Taxonomy" id="290746"/>
    <lineage>
        <taxon>Eukaryota</taxon>
        <taxon>Metazoa</taxon>
        <taxon>Ecdysozoa</taxon>
        <taxon>Nematoda</taxon>
        <taxon>Chromadorea</taxon>
        <taxon>Rhabditida</taxon>
        <taxon>Tylenchina</taxon>
        <taxon>Cephalobomorpha</taxon>
        <taxon>Cephaloboidea</taxon>
        <taxon>Cephalobidae</taxon>
        <taxon>Acrobeloides</taxon>
    </lineage>
</organism>
<feature type="domain" description="PUL" evidence="3">
    <location>
        <begin position="547"/>
        <end position="817"/>
    </location>
</feature>
<dbReference type="InterPro" id="IPR001214">
    <property type="entry name" value="SET_dom"/>
</dbReference>
<reference evidence="5" key="1">
    <citation type="submission" date="2022-11" db="UniProtKB">
        <authorList>
            <consortium name="WormBaseParasite"/>
        </authorList>
    </citation>
    <scope>IDENTIFICATION</scope>
</reference>
<dbReference type="WBParaSite" id="ACRNAN_Path_826.g3144.t1">
    <property type="protein sequence ID" value="ACRNAN_Path_826.g3144.t1"/>
    <property type="gene ID" value="ACRNAN_Path_826.g3144"/>
</dbReference>
<dbReference type="SUPFAM" id="SSF82199">
    <property type="entry name" value="SET domain"/>
    <property type="match status" value="1"/>
</dbReference>
<dbReference type="Gene3D" id="1.25.10.10">
    <property type="entry name" value="Leucine-rich Repeat Variant"/>
    <property type="match status" value="1"/>
</dbReference>